<dbReference type="EMBL" id="KB097528">
    <property type="protein sequence ID" value="ESN95357.1"/>
    <property type="molecule type" value="Genomic_DNA"/>
</dbReference>
<dbReference type="PANTHER" id="PTHR10725">
    <property type="entry name" value="THAP DOMAIN-CONTAINING PROTEIN 9"/>
    <property type="match status" value="1"/>
</dbReference>
<protein>
    <submittedName>
        <fullName evidence="1 2">Uncharacterized protein</fullName>
    </submittedName>
</protein>
<evidence type="ECO:0000313" key="2">
    <source>
        <dbReference type="EnsemblMetazoa" id="HelroP179427"/>
    </source>
</evidence>
<name>T1FEP2_HELRO</name>
<organism evidence="2 3">
    <name type="scientific">Helobdella robusta</name>
    <name type="common">Californian leech</name>
    <dbReference type="NCBI Taxonomy" id="6412"/>
    <lineage>
        <taxon>Eukaryota</taxon>
        <taxon>Metazoa</taxon>
        <taxon>Spiralia</taxon>
        <taxon>Lophotrochozoa</taxon>
        <taxon>Annelida</taxon>
        <taxon>Clitellata</taxon>
        <taxon>Hirudinea</taxon>
        <taxon>Rhynchobdellida</taxon>
        <taxon>Glossiphoniidae</taxon>
        <taxon>Helobdella</taxon>
    </lineage>
</organism>
<sequence>MIMALRSQHTIGFLLGPGCAKKTRELLCCLTVIHITIRSWIYIHRSDSAFSSPQERGCTGLLLAPLNPSIEKDLLRKLGKRALRLQKVAERPRWVLRSALNFASDGKVVREVASAREQNMEIYKKRKGHEKLVEQQS</sequence>
<dbReference type="AlphaFoldDB" id="T1FEP2"/>
<dbReference type="HOGENOM" id="CLU_1867324_0_0_1"/>
<dbReference type="EnsemblMetazoa" id="HelroT179427">
    <property type="protein sequence ID" value="HelroP179427"/>
    <property type="gene ID" value="HelroG179427"/>
</dbReference>
<dbReference type="Proteomes" id="UP000015101">
    <property type="component" value="Unassembled WGS sequence"/>
</dbReference>
<dbReference type="PANTHER" id="PTHR10725:SF74">
    <property type="entry name" value="ERAP1-LIKE C-TERMINAL DOMAIN-CONTAINING PROTEIN"/>
    <property type="match status" value="1"/>
</dbReference>
<dbReference type="KEGG" id="hro:HELRODRAFT_179427"/>
<reference evidence="3" key="1">
    <citation type="submission" date="2012-12" db="EMBL/GenBank/DDBJ databases">
        <authorList>
            <person name="Hellsten U."/>
            <person name="Grimwood J."/>
            <person name="Chapman J.A."/>
            <person name="Shapiro H."/>
            <person name="Aerts A."/>
            <person name="Otillar R.P."/>
            <person name="Terry A.Y."/>
            <person name="Boore J.L."/>
            <person name="Simakov O."/>
            <person name="Marletaz F."/>
            <person name="Cho S.-J."/>
            <person name="Edsinger-Gonzales E."/>
            <person name="Havlak P."/>
            <person name="Kuo D.-H."/>
            <person name="Larsson T."/>
            <person name="Lv J."/>
            <person name="Arendt D."/>
            <person name="Savage R."/>
            <person name="Osoegawa K."/>
            <person name="de Jong P."/>
            <person name="Lindberg D.R."/>
            <person name="Seaver E.C."/>
            <person name="Weisblat D.A."/>
            <person name="Putnam N.H."/>
            <person name="Grigoriev I.V."/>
            <person name="Rokhsar D.S."/>
        </authorList>
    </citation>
    <scope>NUCLEOTIDE SEQUENCE</scope>
</reference>
<proteinExistence type="predicted"/>
<dbReference type="EMBL" id="AMQM01006838">
    <property type="status" value="NOT_ANNOTATED_CDS"/>
    <property type="molecule type" value="Genomic_DNA"/>
</dbReference>
<evidence type="ECO:0000313" key="1">
    <source>
        <dbReference type="EMBL" id="ESN95357.1"/>
    </source>
</evidence>
<dbReference type="CTD" id="20207291"/>
<dbReference type="RefSeq" id="XP_009026519.1">
    <property type="nucleotide sequence ID" value="XM_009028271.1"/>
</dbReference>
<reference evidence="2" key="3">
    <citation type="submission" date="2015-06" db="UniProtKB">
        <authorList>
            <consortium name="EnsemblMetazoa"/>
        </authorList>
    </citation>
    <scope>IDENTIFICATION</scope>
</reference>
<dbReference type="InParanoid" id="T1FEP2"/>
<gene>
    <name evidence="2" type="primary">20207291</name>
    <name evidence="1" type="ORF">HELRODRAFT_179427</name>
</gene>
<evidence type="ECO:0000313" key="3">
    <source>
        <dbReference type="Proteomes" id="UP000015101"/>
    </source>
</evidence>
<dbReference type="GeneID" id="20207291"/>
<accession>T1FEP2</accession>
<keyword evidence="3" id="KW-1185">Reference proteome</keyword>
<reference evidence="1 3" key="2">
    <citation type="journal article" date="2013" name="Nature">
        <title>Insights into bilaterian evolution from three spiralian genomes.</title>
        <authorList>
            <person name="Simakov O."/>
            <person name="Marletaz F."/>
            <person name="Cho S.J."/>
            <person name="Edsinger-Gonzales E."/>
            <person name="Havlak P."/>
            <person name="Hellsten U."/>
            <person name="Kuo D.H."/>
            <person name="Larsson T."/>
            <person name="Lv J."/>
            <person name="Arendt D."/>
            <person name="Savage R."/>
            <person name="Osoegawa K."/>
            <person name="de Jong P."/>
            <person name="Grimwood J."/>
            <person name="Chapman J.A."/>
            <person name="Shapiro H."/>
            <person name="Aerts A."/>
            <person name="Otillar R.P."/>
            <person name="Terry A.Y."/>
            <person name="Boore J.L."/>
            <person name="Grigoriev I.V."/>
            <person name="Lindberg D.R."/>
            <person name="Seaver E.C."/>
            <person name="Weisblat D.A."/>
            <person name="Putnam N.H."/>
            <person name="Rokhsar D.S."/>
        </authorList>
    </citation>
    <scope>NUCLEOTIDE SEQUENCE</scope>
</reference>